<organism evidence="1 2">
    <name type="scientific">Trichogramma kaykai</name>
    <dbReference type="NCBI Taxonomy" id="54128"/>
    <lineage>
        <taxon>Eukaryota</taxon>
        <taxon>Metazoa</taxon>
        <taxon>Ecdysozoa</taxon>
        <taxon>Arthropoda</taxon>
        <taxon>Hexapoda</taxon>
        <taxon>Insecta</taxon>
        <taxon>Pterygota</taxon>
        <taxon>Neoptera</taxon>
        <taxon>Endopterygota</taxon>
        <taxon>Hymenoptera</taxon>
        <taxon>Apocrita</taxon>
        <taxon>Proctotrupomorpha</taxon>
        <taxon>Chalcidoidea</taxon>
        <taxon>Trichogrammatidae</taxon>
        <taxon>Trichogramma</taxon>
    </lineage>
</organism>
<proteinExistence type="predicted"/>
<comment type="caution">
    <text evidence="1">The sequence shown here is derived from an EMBL/GenBank/DDBJ whole genome shotgun (WGS) entry which is preliminary data.</text>
</comment>
<dbReference type="AlphaFoldDB" id="A0ABD2X5C9"/>
<protein>
    <submittedName>
        <fullName evidence="1">Uncharacterized protein</fullName>
    </submittedName>
</protein>
<gene>
    <name evidence="1" type="ORF">TKK_006514</name>
</gene>
<evidence type="ECO:0000313" key="2">
    <source>
        <dbReference type="Proteomes" id="UP001627154"/>
    </source>
</evidence>
<keyword evidence="2" id="KW-1185">Reference proteome</keyword>
<reference evidence="1 2" key="1">
    <citation type="journal article" date="2024" name="bioRxiv">
        <title>A reference genome for Trichogramma kaykai: A tiny desert-dwelling parasitoid wasp with competing sex-ratio distorters.</title>
        <authorList>
            <person name="Culotta J."/>
            <person name="Lindsey A.R."/>
        </authorList>
    </citation>
    <scope>NUCLEOTIDE SEQUENCE [LARGE SCALE GENOMIC DNA]</scope>
    <source>
        <strain evidence="1 2">KSX58</strain>
    </source>
</reference>
<dbReference type="EMBL" id="JBJJXI010000052">
    <property type="protein sequence ID" value="KAL3400173.1"/>
    <property type="molecule type" value="Genomic_DNA"/>
</dbReference>
<evidence type="ECO:0000313" key="1">
    <source>
        <dbReference type="EMBL" id="KAL3400173.1"/>
    </source>
</evidence>
<sequence>MTETICYNSDSINKTIFAKYVDSISTKFISANFVHSYFNNGFHQGSTGVYQESKESRARASTPPSSSNFQIIEYAIPSNPK</sequence>
<accession>A0ABD2X5C9</accession>
<dbReference type="Proteomes" id="UP001627154">
    <property type="component" value="Unassembled WGS sequence"/>
</dbReference>
<name>A0ABD2X5C9_9HYME</name>